<dbReference type="AlphaFoldDB" id="A0A9W7FZ07"/>
<dbReference type="Pfam" id="PF08190">
    <property type="entry name" value="PIH1"/>
    <property type="match status" value="1"/>
</dbReference>
<reference evidence="5" key="1">
    <citation type="journal article" date="2023" name="Commun. Biol.">
        <title>Genome analysis of Parmales, the sister group of diatoms, reveals the evolutionary specialization of diatoms from phago-mixotrophs to photoautotrophs.</title>
        <authorList>
            <person name="Ban H."/>
            <person name="Sato S."/>
            <person name="Yoshikawa S."/>
            <person name="Yamada K."/>
            <person name="Nakamura Y."/>
            <person name="Ichinomiya M."/>
            <person name="Sato N."/>
            <person name="Blanc-Mathieu R."/>
            <person name="Endo H."/>
            <person name="Kuwata A."/>
            <person name="Ogata H."/>
        </authorList>
    </citation>
    <scope>NUCLEOTIDE SEQUENCE [LARGE SCALE GENOMIC DNA]</scope>
</reference>
<feature type="compositionally biased region" description="Acidic residues" evidence="2">
    <location>
        <begin position="631"/>
        <end position="640"/>
    </location>
</feature>
<name>A0A9W7FZ07_9STRA</name>
<dbReference type="PANTHER" id="PTHR22997">
    <property type="entry name" value="PIH1 DOMAIN-CONTAINING PROTEIN 1"/>
    <property type="match status" value="1"/>
</dbReference>
<dbReference type="PANTHER" id="PTHR22997:SF0">
    <property type="entry name" value="PIH1 DOMAIN-CONTAINING PROTEIN 1"/>
    <property type="match status" value="1"/>
</dbReference>
<feature type="compositionally biased region" description="Basic and acidic residues" evidence="2">
    <location>
        <begin position="528"/>
        <end position="556"/>
    </location>
</feature>
<feature type="region of interest" description="Disordered" evidence="2">
    <location>
        <begin position="679"/>
        <end position="707"/>
    </location>
</feature>
<dbReference type="InterPro" id="IPR012981">
    <property type="entry name" value="PIH1_N"/>
</dbReference>
<accession>A0A9W7FZ07</accession>
<evidence type="ECO:0000313" key="5">
    <source>
        <dbReference type="Proteomes" id="UP001165065"/>
    </source>
</evidence>
<evidence type="ECO:0000256" key="2">
    <source>
        <dbReference type="SAM" id="MobiDB-lite"/>
    </source>
</evidence>
<dbReference type="GO" id="GO:0005737">
    <property type="term" value="C:cytoplasm"/>
    <property type="evidence" value="ECO:0007669"/>
    <property type="project" value="TreeGrafter"/>
</dbReference>
<dbReference type="OrthoDB" id="1539250at2759"/>
<evidence type="ECO:0000259" key="3">
    <source>
        <dbReference type="Pfam" id="PF08190"/>
    </source>
</evidence>
<proteinExistence type="inferred from homology"/>
<feature type="region of interest" description="Disordered" evidence="2">
    <location>
        <begin position="601"/>
        <end position="665"/>
    </location>
</feature>
<keyword evidence="5" id="KW-1185">Reference proteome</keyword>
<feature type="compositionally biased region" description="Basic and acidic residues" evidence="2">
    <location>
        <begin position="346"/>
        <end position="364"/>
    </location>
</feature>
<feature type="compositionally biased region" description="Basic and acidic residues" evidence="2">
    <location>
        <begin position="641"/>
        <end position="656"/>
    </location>
</feature>
<feature type="region of interest" description="Disordered" evidence="2">
    <location>
        <begin position="528"/>
        <end position="587"/>
    </location>
</feature>
<feature type="compositionally biased region" description="Acidic residues" evidence="2">
    <location>
        <begin position="575"/>
        <end position="585"/>
    </location>
</feature>
<organism evidence="4 5">
    <name type="scientific">Triparma columacea</name>
    <dbReference type="NCBI Taxonomy" id="722753"/>
    <lineage>
        <taxon>Eukaryota</taxon>
        <taxon>Sar</taxon>
        <taxon>Stramenopiles</taxon>
        <taxon>Ochrophyta</taxon>
        <taxon>Bolidophyceae</taxon>
        <taxon>Parmales</taxon>
        <taxon>Triparmaceae</taxon>
        <taxon>Triparma</taxon>
    </lineage>
</organism>
<dbReference type="InterPro" id="IPR050734">
    <property type="entry name" value="PIH1/Kintoun_subfamily"/>
</dbReference>
<evidence type="ECO:0000256" key="1">
    <source>
        <dbReference type="ARBA" id="ARBA00008511"/>
    </source>
</evidence>
<protein>
    <recommendedName>
        <fullName evidence="3">PIH1 N-terminal domain-containing protein</fullName>
    </recommendedName>
</protein>
<evidence type="ECO:0000313" key="4">
    <source>
        <dbReference type="EMBL" id="GMI23760.1"/>
    </source>
</evidence>
<feature type="compositionally biased region" description="Polar residues" evidence="2">
    <location>
        <begin position="697"/>
        <end position="707"/>
    </location>
</feature>
<gene>
    <name evidence="4" type="ORF">TrCOL_g8645</name>
</gene>
<feature type="region of interest" description="Disordered" evidence="2">
    <location>
        <begin position="346"/>
        <end position="383"/>
    </location>
</feature>
<feature type="compositionally biased region" description="Basic and acidic residues" evidence="2">
    <location>
        <begin position="679"/>
        <end position="691"/>
    </location>
</feature>
<comment type="caution">
    <text evidence="4">The sequence shown here is derived from an EMBL/GenBank/DDBJ whole genome shotgun (WGS) entry which is preliminary data.</text>
</comment>
<comment type="similarity">
    <text evidence="1">Belongs to the PIH1 family.</text>
</comment>
<sequence>MSPPTILPTSSSSSISPNILNSLLSMNLGNIGSSENELPAATQNLPPSLRNIAASVGGAKGDKQSKDEIMKIAFEALSQLEKDDPVEFDLLMTKLEDNMKEEALKSGVDLEEAQKKADEWIKNNPNTPFPGMPTTPGAENPNNPVRMPDGRTMAPTGVKNPHEMDGNLITPLPSFTIKTVNTSLNTKVFVNVCTHPDVVPPRNVKRLNADGEEVEGLSVPVAVGVGRKGGKGGKDAMSFDCVVNDVVIDEISKDDQGGYRDFICQLVMEYVENKSGKSQEEGGMGAGNGVKLDRRYKLPKLKYHGWVYVESGEVVEGKDDKEIRDMVKEGKVGTVKQWIRKQGKGEKGIQEVEGGKSKGSEQKIKKGGKKGIKTPMSSRKTGARVQIETEGGQLVSLSSHAQSVDAVLEYSDLPKPNPDGIDVSQLLMSPILTPPPPSITGVVIEAKMSRDEGPYAEVECSAWCLTVGGTGRIKTEVILPYPVEWKKVKATYDAGEGVLRVRAEVMREEEGEVDVGSRAWSLKRALEGERKKEKEKKNKVEGKEEEGEGMKEDKFHLNVPKGYNMYSGEAQYGDREDEGNDTGELPEDRFHKQDIVSQHILEQQQAERSKKVEKAEADRKERKEKRKEGGDDPDIEYLDVDDFKPGGKYWKGKEGNEVDTPGDGNLSYYFNEDLKKAGMEMKKEGGDEQPKGGKPKLNSSLWTELLD</sequence>
<feature type="compositionally biased region" description="Basic and acidic residues" evidence="2">
    <location>
        <begin position="605"/>
        <end position="630"/>
    </location>
</feature>
<dbReference type="Proteomes" id="UP001165065">
    <property type="component" value="Unassembled WGS sequence"/>
</dbReference>
<dbReference type="EMBL" id="BRYA01000575">
    <property type="protein sequence ID" value="GMI23760.1"/>
    <property type="molecule type" value="Genomic_DNA"/>
</dbReference>
<feature type="domain" description="PIH1 N-terminal" evidence="3">
    <location>
        <begin position="159"/>
        <end position="305"/>
    </location>
</feature>